<accession>Q0IQN0</accession>
<gene>
    <name evidence="2" type="ordered locus">Os12g0111000</name>
</gene>
<feature type="region of interest" description="Disordered" evidence="1">
    <location>
        <begin position="219"/>
        <end position="305"/>
    </location>
</feature>
<dbReference type="InterPro" id="IPR052806">
    <property type="entry name" value="Fasciclin-like_AGP"/>
</dbReference>
<organism evidence="2 3">
    <name type="scientific">Oryza sativa subsp. japonica</name>
    <name type="common">Rice</name>
    <dbReference type="NCBI Taxonomy" id="39947"/>
    <lineage>
        <taxon>Eukaryota</taxon>
        <taxon>Viridiplantae</taxon>
        <taxon>Streptophyta</taxon>
        <taxon>Embryophyta</taxon>
        <taxon>Tracheophyta</taxon>
        <taxon>Spermatophyta</taxon>
        <taxon>Magnoliopsida</taxon>
        <taxon>Liliopsida</taxon>
        <taxon>Poales</taxon>
        <taxon>Poaceae</taxon>
        <taxon>BOP clade</taxon>
        <taxon>Oryzoideae</taxon>
        <taxon>Oryzeae</taxon>
        <taxon>Oryzinae</taxon>
        <taxon>Oryza</taxon>
        <taxon>Oryza sativa</taxon>
    </lineage>
</organism>
<sequence>QAAAAQPPPPFAKPSDLDSTAPSQPPLHEPAATTNTTTGGCSPRAGDAASYRSTSPWTTSRLPLLRALHRPCHRALSHGLHHRHRHHQHHINAASVVRIMIREAIDHYGFVALATRVMFAELERLANMTLFALDDQAIFVGEGHDDSVSARGPLPRRSRAPPHPCRSPATPRLLLICGIWRGGFGGATRAPLVVQGRHGHPDTPPSSLAYWIPGTGGERRCTTRGTATCSAPPRRGGRGGARREGVEGPRRRRWRGLRHAAQDRPHLAPPPADQVCHNWRAPSHPRRSSSGAPHPRRLRHPRAPGRRTRHALLGLLRRWLGLHLLGPHDALLSLHNLRRHQPLCTHVLPYPPKTSARVQGAWNRWVGGCCSCSSLQCRSYNADDYPAADFNVVASGQVLCRSKSRRTTHRRRGFYPVMLV</sequence>
<evidence type="ECO:0000256" key="1">
    <source>
        <dbReference type="SAM" id="MobiDB-lite"/>
    </source>
</evidence>
<reference evidence="2 3" key="1">
    <citation type="journal article" date="2005" name="Nature">
        <title>The map-based sequence of the rice genome.</title>
        <authorList>
            <consortium name="International rice genome sequencing project (IRGSP)"/>
            <person name="Matsumoto T."/>
            <person name="Wu J."/>
            <person name="Kanamori H."/>
            <person name="Katayose Y."/>
            <person name="Fujisawa M."/>
            <person name="Namiki N."/>
            <person name="Mizuno H."/>
            <person name="Yamamoto K."/>
            <person name="Antonio B.A."/>
            <person name="Baba T."/>
            <person name="Sakata K."/>
            <person name="Nagamura Y."/>
            <person name="Aoki H."/>
            <person name="Arikawa K."/>
            <person name="Arita K."/>
            <person name="Bito T."/>
            <person name="Chiden Y."/>
            <person name="Fujitsuka N."/>
            <person name="Fukunaka R."/>
            <person name="Hamada M."/>
            <person name="Harada C."/>
            <person name="Hayashi A."/>
            <person name="Hijishita S."/>
            <person name="Honda M."/>
            <person name="Hosokawa S."/>
            <person name="Ichikawa Y."/>
            <person name="Idonuma A."/>
            <person name="Iijima M."/>
            <person name="Ikeda M."/>
            <person name="Ikeno M."/>
            <person name="Ito K."/>
            <person name="Ito S."/>
            <person name="Ito T."/>
            <person name="Ito Y."/>
            <person name="Ito Y."/>
            <person name="Iwabuchi A."/>
            <person name="Kamiya K."/>
            <person name="Karasawa W."/>
            <person name="Kurita K."/>
            <person name="Katagiri S."/>
            <person name="Kikuta A."/>
            <person name="Kobayashi H."/>
            <person name="Kobayashi N."/>
            <person name="Machita K."/>
            <person name="Maehara T."/>
            <person name="Masukawa M."/>
            <person name="Mizubayashi T."/>
            <person name="Mukai Y."/>
            <person name="Nagasaki H."/>
            <person name="Nagata Y."/>
            <person name="Naito S."/>
            <person name="Nakashima M."/>
            <person name="Nakama Y."/>
            <person name="Nakamichi Y."/>
            <person name="Nakamura M."/>
            <person name="Meguro A."/>
            <person name="Negishi M."/>
            <person name="Ohta I."/>
            <person name="Ohta T."/>
            <person name="Okamoto M."/>
            <person name="Ono N."/>
            <person name="Saji S."/>
            <person name="Sakaguchi M."/>
            <person name="Sakai K."/>
            <person name="Shibata M."/>
            <person name="Shimokawa T."/>
            <person name="Song J."/>
            <person name="Takazaki Y."/>
            <person name="Terasawa K."/>
            <person name="Tsugane M."/>
            <person name="Tsuji K."/>
            <person name="Ueda S."/>
            <person name="Waki K."/>
            <person name="Yamagata H."/>
            <person name="Yamamoto M."/>
            <person name="Yamamoto S."/>
            <person name="Yamane H."/>
            <person name="Yoshiki S."/>
            <person name="Yoshihara R."/>
            <person name="Yukawa K."/>
            <person name="Zhong H."/>
            <person name="Yano M."/>
            <person name="Yuan Q."/>
            <person name="Ouyang S."/>
            <person name="Liu J."/>
            <person name="Jones K.M."/>
            <person name="Gansberger K."/>
            <person name="Moffat K."/>
            <person name="Hill J."/>
            <person name="Bera J."/>
            <person name="Fadrosh D."/>
            <person name="Jin S."/>
            <person name="Johri S."/>
            <person name="Kim M."/>
            <person name="Overton L."/>
            <person name="Reardon M."/>
            <person name="Tsitrin T."/>
            <person name="Vuong H."/>
            <person name="Weaver B."/>
            <person name="Ciecko A."/>
            <person name="Tallon L."/>
            <person name="Jackson J."/>
            <person name="Pai G."/>
            <person name="Aken S.V."/>
            <person name="Utterback T."/>
            <person name="Reidmuller S."/>
            <person name="Feldblyum T."/>
            <person name="Hsiao J."/>
            <person name="Zismann V."/>
            <person name="Iobst S."/>
            <person name="de Vazeille A.R."/>
            <person name="Buell C.R."/>
            <person name="Ying K."/>
            <person name="Li Y."/>
            <person name="Lu T."/>
            <person name="Huang Y."/>
            <person name="Zhao Q."/>
            <person name="Feng Q."/>
            <person name="Zhang L."/>
            <person name="Zhu J."/>
            <person name="Weng Q."/>
            <person name="Mu J."/>
            <person name="Lu Y."/>
            <person name="Fan D."/>
            <person name="Liu Y."/>
            <person name="Guan J."/>
            <person name="Zhang Y."/>
            <person name="Yu S."/>
            <person name="Liu X."/>
            <person name="Zhang Y."/>
            <person name="Hong G."/>
            <person name="Han B."/>
            <person name="Choisne N."/>
            <person name="Demange N."/>
            <person name="Orjeda G."/>
            <person name="Samain S."/>
            <person name="Cattolico L."/>
            <person name="Pelletier E."/>
            <person name="Couloux A."/>
            <person name="Segurens B."/>
            <person name="Wincker P."/>
            <person name="D'Hont A."/>
            <person name="Scarpelli C."/>
            <person name="Weissenbach J."/>
            <person name="Salanoubat M."/>
            <person name="Quetier F."/>
            <person name="Yu Y."/>
            <person name="Kim H.R."/>
            <person name="Rambo T."/>
            <person name="Currie J."/>
            <person name="Collura K."/>
            <person name="Luo M."/>
            <person name="Yang T."/>
            <person name="Ammiraju J.S.S."/>
            <person name="Engler F."/>
            <person name="Soderlund C."/>
            <person name="Wing R.A."/>
            <person name="Palmer L.E."/>
            <person name="de la Bastide M."/>
            <person name="Spiegel L."/>
            <person name="Nascimento L."/>
            <person name="Zutavern T."/>
            <person name="O'Shaughnessy A."/>
            <person name="Dike S."/>
            <person name="Dedhia N."/>
            <person name="Preston R."/>
            <person name="Balija V."/>
            <person name="McCombie W.R."/>
            <person name="Chow T."/>
            <person name="Chen H."/>
            <person name="Chung M."/>
            <person name="Chen C."/>
            <person name="Shaw J."/>
            <person name="Wu H."/>
            <person name="Hsiao K."/>
            <person name="Chao Y."/>
            <person name="Chu M."/>
            <person name="Cheng C."/>
            <person name="Hour A."/>
            <person name="Lee P."/>
            <person name="Lin S."/>
            <person name="Lin Y."/>
            <person name="Liou J."/>
            <person name="Liu S."/>
            <person name="Hsing Y."/>
            <person name="Raghuvanshi S."/>
            <person name="Mohanty A."/>
            <person name="Bharti A.K."/>
            <person name="Gaur A."/>
            <person name="Gupta V."/>
            <person name="Kumar D."/>
            <person name="Ravi V."/>
            <person name="Vij S."/>
            <person name="Kapur A."/>
            <person name="Khurana P."/>
            <person name="Khurana P."/>
            <person name="Khurana J.P."/>
            <person name="Tyagi A.K."/>
            <person name="Gaikwad K."/>
            <person name="Singh A."/>
            <person name="Dalal V."/>
            <person name="Srivastava S."/>
            <person name="Dixit A."/>
            <person name="Pal A.K."/>
            <person name="Ghazi I.A."/>
            <person name="Yadav M."/>
            <person name="Pandit A."/>
            <person name="Bhargava A."/>
            <person name="Sureshbabu K."/>
            <person name="Batra K."/>
            <person name="Sharma T.R."/>
            <person name="Mohapatra T."/>
            <person name="Singh N.K."/>
            <person name="Messing J."/>
            <person name="Nelson A.B."/>
            <person name="Fuks G."/>
            <person name="Kavchok S."/>
            <person name="Keizer G."/>
            <person name="Linton E."/>
            <person name="Llaca V."/>
            <person name="Song R."/>
            <person name="Tanyolac B."/>
            <person name="Young S."/>
            <person name="Ho-Il K."/>
            <person name="Hahn J.H."/>
            <person name="Sangsakoo G."/>
            <person name="Vanavichit A."/>
            <person name="de Mattos Luiz.A.T."/>
            <person name="Zimmer P.D."/>
            <person name="Malone G."/>
            <person name="Dellagostin O."/>
            <person name="de Oliveira A.C."/>
            <person name="Bevan M."/>
            <person name="Bancroft I."/>
            <person name="Minx P."/>
            <person name="Cordum H."/>
            <person name="Wilson R."/>
            <person name="Cheng Z."/>
            <person name="Jin W."/>
            <person name="Jiang J."/>
            <person name="Leong S.A."/>
            <person name="Iwama H."/>
            <person name="Gojobori T."/>
            <person name="Itoh T."/>
            <person name="Niimura Y."/>
            <person name="Fujii Y."/>
            <person name="Habara T."/>
            <person name="Sakai H."/>
            <person name="Sato Y."/>
            <person name="Wilson G."/>
            <person name="Kumar K."/>
            <person name="McCouch S."/>
            <person name="Juretic N."/>
            <person name="Hoen D."/>
            <person name="Wright S."/>
            <person name="Bruskiewich R."/>
            <person name="Bureau T."/>
            <person name="Miyao A."/>
            <person name="Hirochika H."/>
            <person name="Nishikawa T."/>
            <person name="Kadowaki K."/>
            <person name="Sugiura M."/>
            <person name="Burr B."/>
            <person name="Sasaki T."/>
        </authorList>
    </citation>
    <scope>NUCLEOTIDE SEQUENCE [LARGE SCALE GENOMIC DNA]</scope>
    <source>
        <strain evidence="3">cv. Nipponbare</strain>
    </source>
</reference>
<dbReference type="EMBL" id="AP008218">
    <property type="protein sequence ID" value="BAF28985.1"/>
    <property type="molecule type" value="Genomic_DNA"/>
</dbReference>
<dbReference type="PANTHER" id="PTHR33985:SF2">
    <property type="entry name" value="EXPRESSED PROTEIN"/>
    <property type="match status" value="1"/>
</dbReference>
<dbReference type="PANTHER" id="PTHR33985">
    <property type="entry name" value="OS02G0491300 PROTEIN-RELATED"/>
    <property type="match status" value="1"/>
</dbReference>
<feature type="region of interest" description="Disordered" evidence="1">
    <location>
        <begin position="144"/>
        <end position="166"/>
    </location>
</feature>
<protein>
    <submittedName>
        <fullName evidence="2">Os12g0111000 protein</fullName>
    </submittedName>
</protein>
<name>Q0IQN0_ORYSJ</name>
<dbReference type="KEGG" id="dosa:Os12g0111000"/>
<dbReference type="Proteomes" id="UP000000763">
    <property type="component" value="Chromosome 12"/>
</dbReference>
<feature type="compositionally biased region" description="Basic residues" evidence="1">
    <location>
        <begin position="294"/>
        <end position="305"/>
    </location>
</feature>
<evidence type="ECO:0000313" key="2">
    <source>
        <dbReference type="EMBL" id="BAF28985.1"/>
    </source>
</evidence>
<evidence type="ECO:0000313" key="3">
    <source>
        <dbReference type="Proteomes" id="UP000000763"/>
    </source>
</evidence>
<proteinExistence type="predicted"/>
<feature type="compositionally biased region" description="Pro residues" evidence="1">
    <location>
        <begin position="1"/>
        <end position="12"/>
    </location>
</feature>
<feature type="non-terminal residue" evidence="2">
    <location>
        <position position="1"/>
    </location>
</feature>
<feature type="region of interest" description="Disordered" evidence="1">
    <location>
        <begin position="1"/>
        <end position="55"/>
    </location>
</feature>
<reference evidence="3" key="2">
    <citation type="journal article" date="2008" name="Nucleic Acids Res.">
        <title>The rice annotation project database (RAP-DB): 2008 update.</title>
        <authorList>
            <consortium name="The rice annotation project (RAP)"/>
        </authorList>
    </citation>
    <scope>GENOME REANNOTATION</scope>
    <source>
        <strain evidence="3">cv. Nipponbare</strain>
    </source>
</reference>
<dbReference type="AlphaFoldDB" id="Q0IQN0"/>